<dbReference type="Proteomes" id="UP000257055">
    <property type="component" value="Unassembled WGS sequence"/>
</dbReference>
<gene>
    <name evidence="2" type="ORF">UR08_09810</name>
</gene>
<name>A0A3D8TR98_9LIST</name>
<feature type="compositionally biased region" description="Basic and acidic residues" evidence="1">
    <location>
        <begin position="1"/>
        <end position="10"/>
    </location>
</feature>
<sequence>MKEKANDQERTTYNQLIIQKENEMDRMGEGRKEVEKSLYRLDEELHSGFRQLKELNQENAKEKQNEFFRIDQQNDDQERRFRQQIRAAQEEFNYAFQKEIHQMDDEREELYRKRGEIPWD</sequence>
<organism evidence="2 3">
    <name type="scientific">Listeria kieliensis</name>
    <dbReference type="NCBI Taxonomy" id="1621700"/>
    <lineage>
        <taxon>Bacteria</taxon>
        <taxon>Bacillati</taxon>
        <taxon>Bacillota</taxon>
        <taxon>Bacilli</taxon>
        <taxon>Bacillales</taxon>
        <taxon>Listeriaceae</taxon>
        <taxon>Listeria</taxon>
    </lineage>
</organism>
<dbReference type="EMBL" id="LARY01000002">
    <property type="protein sequence ID" value="RDX01222.1"/>
    <property type="molecule type" value="Genomic_DNA"/>
</dbReference>
<dbReference type="RefSeq" id="WP_115753473.1">
    <property type="nucleotide sequence ID" value="NZ_LARY01000002.1"/>
</dbReference>
<evidence type="ECO:0000313" key="3">
    <source>
        <dbReference type="Proteomes" id="UP000257055"/>
    </source>
</evidence>
<dbReference type="AlphaFoldDB" id="A0A3D8TR98"/>
<protein>
    <submittedName>
        <fullName evidence="2">Uncharacterized protein</fullName>
    </submittedName>
</protein>
<proteinExistence type="predicted"/>
<evidence type="ECO:0000256" key="1">
    <source>
        <dbReference type="SAM" id="MobiDB-lite"/>
    </source>
</evidence>
<comment type="caution">
    <text evidence="2">The sequence shown here is derived from an EMBL/GenBank/DDBJ whole genome shotgun (WGS) entry which is preliminary data.</text>
</comment>
<keyword evidence="3" id="KW-1185">Reference proteome</keyword>
<evidence type="ECO:0000313" key="2">
    <source>
        <dbReference type="EMBL" id="RDX01222.1"/>
    </source>
</evidence>
<feature type="region of interest" description="Disordered" evidence="1">
    <location>
        <begin position="1"/>
        <end position="31"/>
    </location>
</feature>
<accession>A0A3D8TR98</accession>
<feature type="compositionally biased region" description="Basic and acidic residues" evidence="1">
    <location>
        <begin position="20"/>
        <end position="31"/>
    </location>
</feature>
<reference evidence="3" key="1">
    <citation type="submission" date="2015-04" db="EMBL/GenBank/DDBJ databases">
        <authorList>
            <person name="Schardt J."/>
            <person name="Mueller-Herbst S."/>
            <person name="Scherer S."/>
            <person name="Huptas C."/>
        </authorList>
    </citation>
    <scope>NUCLEOTIDE SEQUENCE [LARGE SCALE GENOMIC DNA]</scope>
    <source>
        <strain evidence="3">Kiel-L1</strain>
    </source>
</reference>